<proteinExistence type="predicted"/>
<organism evidence="1 2">
    <name type="scientific">Cupriavidus basilensis</name>
    <dbReference type="NCBI Taxonomy" id="68895"/>
    <lineage>
        <taxon>Bacteria</taxon>
        <taxon>Pseudomonadati</taxon>
        <taxon>Pseudomonadota</taxon>
        <taxon>Betaproteobacteria</taxon>
        <taxon>Burkholderiales</taxon>
        <taxon>Burkholderiaceae</taxon>
        <taxon>Cupriavidus</taxon>
    </lineage>
</organism>
<sequence length="119" mass="13176">MTVLEQIRQEDASVAGVALSHGVDPNMVHRWMREDRQRQMPATLQNGGAFVPLQVLPSPAAGQLADADRCETPAPATPEVIHIEIQRAAGTLIVPERSQWPRSRHFRRGLATLTCFRMG</sequence>
<evidence type="ECO:0000313" key="2">
    <source>
        <dbReference type="Proteomes" id="UP000397656"/>
    </source>
</evidence>
<dbReference type="EMBL" id="CP062806">
    <property type="protein sequence ID" value="QOT82162.1"/>
    <property type="molecule type" value="Genomic_DNA"/>
</dbReference>
<protein>
    <submittedName>
        <fullName evidence="1">IS66 family insertion sequence element accessory protein TnpB</fullName>
    </submittedName>
</protein>
<name>A0A643FZ06_9BURK</name>
<dbReference type="AlphaFoldDB" id="A0A643FZ06"/>
<reference evidence="1 2" key="1">
    <citation type="submission" date="2020-10" db="EMBL/GenBank/DDBJ databases">
        <title>Complete genome sequence of Cupriavidus basilensis CCUG 49340T.</title>
        <authorList>
            <person name="Salva-Serra F."/>
            <person name="Donoso R.A."/>
            <person name="Cho K.H."/>
            <person name="Yoo J.A."/>
            <person name="Lee K."/>
            <person name="Yoon S.-H."/>
            <person name="Perez-Pantoja D."/>
            <person name="Moore E.R.B."/>
        </authorList>
    </citation>
    <scope>NUCLEOTIDE SEQUENCE [LARGE SCALE GENOMIC DNA]</scope>
    <source>
        <strain evidence="2">CCUG 49340</strain>
        <plasmid evidence="1 2">pRK1-2</plasmid>
    </source>
</reference>
<accession>A0A643FZ06</accession>
<gene>
    <name evidence="1" type="ORF">F7R26_038365</name>
</gene>
<evidence type="ECO:0000313" key="1">
    <source>
        <dbReference type="EMBL" id="QOT82162.1"/>
    </source>
</evidence>
<dbReference type="Proteomes" id="UP000397656">
    <property type="component" value="Plasmid pRK1-2"/>
</dbReference>
<geneLocation type="plasmid" evidence="1 2">
    <name>pRK1-2</name>
</geneLocation>
<keyword evidence="1" id="KW-0614">Plasmid</keyword>